<dbReference type="Pfam" id="PF01657">
    <property type="entry name" value="Stress-antifung"/>
    <property type="match status" value="1"/>
</dbReference>
<comment type="catalytic activity">
    <reaction evidence="15">
        <text>L-threonyl-[protein] + ATP = O-phospho-L-threonyl-[protein] + ADP + H(+)</text>
        <dbReference type="Rhea" id="RHEA:46608"/>
        <dbReference type="Rhea" id="RHEA-COMP:11060"/>
        <dbReference type="Rhea" id="RHEA-COMP:11605"/>
        <dbReference type="ChEBI" id="CHEBI:15378"/>
        <dbReference type="ChEBI" id="CHEBI:30013"/>
        <dbReference type="ChEBI" id="CHEBI:30616"/>
        <dbReference type="ChEBI" id="CHEBI:61977"/>
        <dbReference type="ChEBI" id="CHEBI:456216"/>
        <dbReference type="EC" id="2.7.11.1"/>
    </reaction>
</comment>
<protein>
    <recommendedName>
        <fullName evidence="2">non-specific serine/threonine protein kinase</fullName>
        <ecNumber evidence="2">2.7.11.1</ecNumber>
    </recommendedName>
</protein>
<dbReference type="PROSITE" id="PS50011">
    <property type="entry name" value="PROTEIN_KINASE_DOM"/>
    <property type="match status" value="1"/>
</dbReference>
<evidence type="ECO:0000256" key="16">
    <source>
        <dbReference type="ARBA" id="ARBA00048679"/>
    </source>
</evidence>
<feature type="domain" description="Gnk2-homologous" evidence="20">
    <location>
        <begin position="23"/>
        <end position="132"/>
    </location>
</feature>
<dbReference type="SUPFAM" id="SSF56112">
    <property type="entry name" value="Protein kinase-like (PK-like)"/>
    <property type="match status" value="1"/>
</dbReference>
<evidence type="ECO:0000256" key="18">
    <source>
        <dbReference type="SAM" id="SignalP"/>
    </source>
</evidence>
<dbReference type="Pfam" id="PF00069">
    <property type="entry name" value="Pkinase"/>
    <property type="match status" value="1"/>
</dbReference>
<keyword evidence="8" id="KW-0547">Nucleotide-binding</keyword>
<evidence type="ECO:0000313" key="22">
    <source>
        <dbReference type="Proteomes" id="UP000836841"/>
    </source>
</evidence>
<evidence type="ECO:0000256" key="11">
    <source>
        <dbReference type="ARBA" id="ARBA00022989"/>
    </source>
</evidence>
<keyword evidence="12 17" id="KW-0472">Membrane</keyword>
<keyword evidence="6 18" id="KW-0732">Signal</keyword>
<comment type="subcellular location">
    <subcellularLocation>
        <location evidence="1">Membrane</location>
        <topology evidence="1">Single-pass membrane protein</topology>
    </subcellularLocation>
</comment>
<organism evidence="21 22">
    <name type="scientific">Thlaspi arvense</name>
    <name type="common">Field penny-cress</name>
    <dbReference type="NCBI Taxonomy" id="13288"/>
    <lineage>
        <taxon>Eukaryota</taxon>
        <taxon>Viridiplantae</taxon>
        <taxon>Streptophyta</taxon>
        <taxon>Embryophyta</taxon>
        <taxon>Tracheophyta</taxon>
        <taxon>Spermatophyta</taxon>
        <taxon>Magnoliopsida</taxon>
        <taxon>eudicotyledons</taxon>
        <taxon>Gunneridae</taxon>
        <taxon>Pentapetalae</taxon>
        <taxon>rosids</taxon>
        <taxon>malvids</taxon>
        <taxon>Brassicales</taxon>
        <taxon>Brassicaceae</taxon>
        <taxon>Thlaspideae</taxon>
        <taxon>Thlaspi</taxon>
    </lineage>
</organism>
<evidence type="ECO:0000256" key="5">
    <source>
        <dbReference type="ARBA" id="ARBA00022692"/>
    </source>
</evidence>
<name>A0AAU9SSR5_THLAR</name>
<dbReference type="PROSITE" id="PS00108">
    <property type="entry name" value="PROTEIN_KINASE_ST"/>
    <property type="match status" value="1"/>
</dbReference>
<dbReference type="InterPro" id="IPR000719">
    <property type="entry name" value="Prot_kinase_dom"/>
</dbReference>
<keyword evidence="7" id="KW-0677">Repeat</keyword>
<keyword evidence="5 17" id="KW-0812">Transmembrane</keyword>
<dbReference type="FunFam" id="3.30.430.20:FF:000009">
    <property type="entry name" value="Cysteine-rich receptor-like protein kinase 28"/>
    <property type="match status" value="1"/>
</dbReference>
<dbReference type="InterPro" id="IPR011009">
    <property type="entry name" value="Kinase-like_dom_sf"/>
</dbReference>
<dbReference type="EC" id="2.7.11.1" evidence="2"/>
<evidence type="ECO:0000256" key="15">
    <source>
        <dbReference type="ARBA" id="ARBA00047899"/>
    </source>
</evidence>
<sequence>MEKCLALMIFLAYSLLLVLQNLEFVHALGCAGIFFNSNSSYVQNRRNLFSTLASKVVANGGFYNTSLGKSPDRVHALVLCARGYEEQACISCVEKVTQQIQTDCPNRMDSFKWDNDDGDHVSCLVRSSNHSTFGSLELEPAIIYPSPLSIEPSKDMTVFRKQWEATKGGGIRYGGIIAIIVPTFINLLVFIGLVTFHARRRKSNNGINDEEKRSLLTWEVRFKIIEGVARGLVYLHEDSQLKIIHRDLKASNILLDAEMNPKVADFGTARLFDTDETRAETKRIAGTRHGRDGLNEGLRL</sequence>
<evidence type="ECO:0000256" key="17">
    <source>
        <dbReference type="SAM" id="Phobius"/>
    </source>
</evidence>
<evidence type="ECO:0000259" key="20">
    <source>
        <dbReference type="PROSITE" id="PS51473"/>
    </source>
</evidence>
<dbReference type="EMBL" id="OU466862">
    <property type="protein sequence ID" value="CAH2071575.1"/>
    <property type="molecule type" value="Genomic_DNA"/>
</dbReference>
<dbReference type="PANTHER" id="PTHR27002:SF452">
    <property type="entry name" value="PROTEIN KINASE DOMAIN-CONTAINING PROTEIN"/>
    <property type="match status" value="1"/>
</dbReference>
<feature type="domain" description="Protein kinase" evidence="19">
    <location>
        <begin position="51"/>
        <end position="300"/>
    </location>
</feature>
<dbReference type="GO" id="GO:0005886">
    <property type="term" value="C:plasma membrane"/>
    <property type="evidence" value="ECO:0007669"/>
    <property type="project" value="TreeGrafter"/>
</dbReference>
<evidence type="ECO:0000256" key="13">
    <source>
        <dbReference type="ARBA" id="ARBA00023170"/>
    </source>
</evidence>
<dbReference type="GO" id="GO:0005524">
    <property type="term" value="F:ATP binding"/>
    <property type="evidence" value="ECO:0007669"/>
    <property type="project" value="UniProtKB-KW"/>
</dbReference>
<dbReference type="Gene3D" id="3.30.430.20">
    <property type="entry name" value="Gnk2 domain, C-X8-C-X2-C motif"/>
    <property type="match status" value="1"/>
</dbReference>
<reference evidence="21 22" key="1">
    <citation type="submission" date="2022-03" db="EMBL/GenBank/DDBJ databases">
        <authorList>
            <person name="Nunn A."/>
            <person name="Chopra R."/>
            <person name="Nunn A."/>
            <person name="Contreras Garrido A."/>
        </authorList>
    </citation>
    <scope>NUCLEOTIDE SEQUENCE [LARGE SCALE GENOMIC DNA]</scope>
</reference>
<evidence type="ECO:0000256" key="9">
    <source>
        <dbReference type="ARBA" id="ARBA00022777"/>
    </source>
</evidence>
<evidence type="ECO:0000313" key="21">
    <source>
        <dbReference type="EMBL" id="CAH2071575.1"/>
    </source>
</evidence>
<keyword evidence="13" id="KW-0675">Receptor</keyword>
<evidence type="ECO:0000256" key="12">
    <source>
        <dbReference type="ARBA" id="ARBA00023136"/>
    </source>
</evidence>
<dbReference type="FunFam" id="1.10.510.10:FF:001023">
    <property type="entry name" value="Os07g0541700 protein"/>
    <property type="match status" value="1"/>
</dbReference>
<gene>
    <name evidence="21" type="ORF">TAV2_LOCUS22075</name>
</gene>
<keyword evidence="10" id="KW-0067">ATP-binding</keyword>
<dbReference type="PROSITE" id="PS51473">
    <property type="entry name" value="GNK2"/>
    <property type="match status" value="1"/>
</dbReference>
<accession>A0AAU9SSR5</accession>
<evidence type="ECO:0000256" key="14">
    <source>
        <dbReference type="ARBA" id="ARBA00023180"/>
    </source>
</evidence>
<evidence type="ECO:0000256" key="3">
    <source>
        <dbReference type="ARBA" id="ARBA00022527"/>
    </source>
</evidence>
<dbReference type="Proteomes" id="UP000836841">
    <property type="component" value="Chromosome 6"/>
</dbReference>
<dbReference type="GO" id="GO:0004674">
    <property type="term" value="F:protein serine/threonine kinase activity"/>
    <property type="evidence" value="ECO:0007669"/>
    <property type="project" value="UniProtKB-KW"/>
</dbReference>
<dbReference type="AlphaFoldDB" id="A0AAU9SSR5"/>
<dbReference type="InterPro" id="IPR038408">
    <property type="entry name" value="GNK2_sf"/>
</dbReference>
<dbReference type="CDD" id="cd23509">
    <property type="entry name" value="Gnk2-like"/>
    <property type="match status" value="1"/>
</dbReference>
<keyword evidence="14" id="KW-0325">Glycoprotein</keyword>
<evidence type="ECO:0000256" key="6">
    <source>
        <dbReference type="ARBA" id="ARBA00022729"/>
    </source>
</evidence>
<keyword evidence="3" id="KW-0723">Serine/threonine-protein kinase</keyword>
<feature type="signal peptide" evidence="18">
    <location>
        <begin position="1"/>
        <end position="27"/>
    </location>
</feature>
<keyword evidence="4" id="KW-0808">Transferase</keyword>
<dbReference type="Gene3D" id="1.10.510.10">
    <property type="entry name" value="Transferase(Phosphotransferase) domain 1"/>
    <property type="match status" value="1"/>
</dbReference>
<evidence type="ECO:0000256" key="8">
    <source>
        <dbReference type="ARBA" id="ARBA00022741"/>
    </source>
</evidence>
<comment type="catalytic activity">
    <reaction evidence="16">
        <text>L-seryl-[protein] + ATP = O-phospho-L-seryl-[protein] + ADP + H(+)</text>
        <dbReference type="Rhea" id="RHEA:17989"/>
        <dbReference type="Rhea" id="RHEA-COMP:9863"/>
        <dbReference type="Rhea" id="RHEA-COMP:11604"/>
        <dbReference type="ChEBI" id="CHEBI:15378"/>
        <dbReference type="ChEBI" id="CHEBI:29999"/>
        <dbReference type="ChEBI" id="CHEBI:30616"/>
        <dbReference type="ChEBI" id="CHEBI:83421"/>
        <dbReference type="ChEBI" id="CHEBI:456216"/>
        <dbReference type="EC" id="2.7.11.1"/>
    </reaction>
</comment>
<evidence type="ECO:0000256" key="4">
    <source>
        <dbReference type="ARBA" id="ARBA00022679"/>
    </source>
</evidence>
<evidence type="ECO:0000256" key="7">
    <source>
        <dbReference type="ARBA" id="ARBA00022737"/>
    </source>
</evidence>
<keyword evidence="11 17" id="KW-1133">Transmembrane helix</keyword>
<dbReference type="PANTHER" id="PTHR27002">
    <property type="entry name" value="RECEPTOR-LIKE SERINE/THREONINE-PROTEIN KINASE SD1-8"/>
    <property type="match status" value="1"/>
</dbReference>
<dbReference type="InterPro" id="IPR002902">
    <property type="entry name" value="GNK2"/>
</dbReference>
<dbReference type="InterPro" id="IPR008271">
    <property type="entry name" value="Ser/Thr_kinase_AS"/>
</dbReference>
<evidence type="ECO:0000259" key="19">
    <source>
        <dbReference type="PROSITE" id="PS50011"/>
    </source>
</evidence>
<keyword evidence="9" id="KW-0418">Kinase</keyword>
<feature type="chain" id="PRO_5043370138" description="non-specific serine/threonine protein kinase" evidence="18">
    <location>
        <begin position="28"/>
        <end position="300"/>
    </location>
</feature>
<evidence type="ECO:0000256" key="10">
    <source>
        <dbReference type="ARBA" id="ARBA00022840"/>
    </source>
</evidence>
<feature type="transmembrane region" description="Helical" evidence="17">
    <location>
        <begin position="173"/>
        <end position="196"/>
    </location>
</feature>
<evidence type="ECO:0000256" key="2">
    <source>
        <dbReference type="ARBA" id="ARBA00012513"/>
    </source>
</evidence>
<evidence type="ECO:0000256" key="1">
    <source>
        <dbReference type="ARBA" id="ARBA00004167"/>
    </source>
</evidence>
<proteinExistence type="predicted"/>
<keyword evidence="22" id="KW-1185">Reference proteome</keyword>